<gene>
    <name evidence="2" type="ORF">ETB97_006072</name>
</gene>
<proteinExistence type="predicted"/>
<feature type="region of interest" description="Disordered" evidence="1">
    <location>
        <begin position="1"/>
        <end position="69"/>
    </location>
</feature>
<keyword evidence="3" id="KW-1185">Reference proteome</keyword>
<evidence type="ECO:0000256" key="1">
    <source>
        <dbReference type="SAM" id="MobiDB-lite"/>
    </source>
</evidence>
<name>A0A8H5ZXS3_PETAA</name>
<dbReference type="AlphaFoldDB" id="A0A8H5ZXS3"/>
<protein>
    <recommendedName>
        <fullName evidence="4">NACHT domain-containing protein</fullName>
    </recommendedName>
</protein>
<evidence type="ECO:0000313" key="3">
    <source>
        <dbReference type="Proteomes" id="UP000541154"/>
    </source>
</evidence>
<evidence type="ECO:0008006" key="4">
    <source>
        <dbReference type="Google" id="ProtNLM"/>
    </source>
</evidence>
<evidence type="ECO:0000313" key="2">
    <source>
        <dbReference type="EMBL" id="KAF5857229.1"/>
    </source>
</evidence>
<feature type="compositionally biased region" description="Polar residues" evidence="1">
    <location>
        <begin position="29"/>
        <end position="42"/>
    </location>
</feature>
<sequence>MARWVRLHSSKTGGVKNSKGAGDSEVVPVSNSKPTVTTTIATDSPPDRLTPTALASTTKGSDTHTSSTVKDPDLGVAANLLSLLWVSAGPRRGKFVLSRSVVDEGQLCALTTNIVTDSTILLSAGTVSYFIFKDVGDGPMDGAQVLCAILHPLFTSSSQVGQCVACSDAEVTICVLDALDECNEESRRKIIWTLEALYSANQRLPSSSKLKFLATSCPYTNIEQSFQRFPGTAAYLHFDGNDRSEQIGREIDLVINARVRDIAGVFTIDDQHRISKRLKRMQNWRAHSTVSKSYLDYLLLPGESSTAAYDYAFLTYAASNWSLHYTAQDPVFAKQYRTDARKLCKVTTSYLGLKQIVQALLDEGTDINGQDEVGFRAPG</sequence>
<organism evidence="2 3">
    <name type="scientific">Petromyces alliaceus</name>
    <name type="common">Aspergillus alliaceus</name>
    <dbReference type="NCBI Taxonomy" id="209559"/>
    <lineage>
        <taxon>Eukaryota</taxon>
        <taxon>Fungi</taxon>
        <taxon>Dikarya</taxon>
        <taxon>Ascomycota</taxon>
        <taxon>Pezizomycotina</taxon>
        <taxon>Eurotiomycetes</taxon>
        <taxon>Eurotiomycetidae</taxon>
        <taxon>Eurotiales</taxon>
        <taxon>Aspergillaceae</taxon>
        <taxon>Aspergillus</taxon>
        <taxon>Aspergillus subgen. Circumdati</taxon>
    </lineage>
</organism>
<dbReference type="EMBL" id="SPNV01000269">
    <property type="protein sequence ID" value="KAF5857229.1"/>
    <property type="molecule type" value="Genomic_DNA"/>
</dbReference>
<accession>A0A8H5ZXS3</accession>
<comment type="caution">
    <text evidence="2">The sequence shown here is derived from an EMBL/GenBank/DDBJ whole genome shotgun (WGS) entry which is preliminary data.</text>
</comment>
<reference evidence="2 3" key="1">
    <citation type="submission" date="2019-04" db="EMBL/GenBank/DDBJ databases">
        <title>Aspergillus burnettii sp. nov., novel species from soil in southeast Queensland.</title>
        <authorList>
            <person name="Gilchrist C.L.M."/>
            <person name="Pitt J.I."/>
            <person name="Lange L."/>
            <person name="Lacey H.J."/>
            <person name="Vuong D."/>
            <person name="Midgley D.J."/>
            <person name="Greenfield P."/>
            <person name="Bradbury M."/>
            <person name="Lacey E."/>
            <person name="Busk P.K."/>
            <person name="Pilgaard B."/>
            <person name="Chooi Y.H."/>
            <person name="Piggott A.M."/>
        </authorList>
    </citation>
    <scope>NUCLEOTIDE SEQUENCE [LARGE SCALE GENOMIC DNA]</scope>
    <source>
        <strain evidence="2 3">FRR 5400</strain>
    </source>
</reference>
<dbReference type="Proteomes" id="UP000541154">
    <property type="component" value="Unassembled WGS sequence"/>
</dbReference>
<feature type="compositionally biased region" description="Polar residues" evidence="1">
    <location>
        <begin position="53"/>
        <end position="69"/>
    </location>
</feature>